<accession>A0A316C0L1</accession>
<dbReference type="STRING" id="1192868.GCA_000304395_02321"/>
<comment type="caution">
    <text evidence="2">The sequence shown here is derived from an EMBL/GenBank/DDBJ whole genome shotgun (WGS) entry which is preliminary data.</text>
</comment>
<dbReference type="InterPro" id="IPR009333">
    <property type="entry name" value="DUF992"/>
</dbReference>
<evidence type="ECO:0000313" key="2">
    <source>
        <dbReference type="EMBL" id="PWJ81030.1"/>
    </source>
</evidence>
<protein>
    <submittedName>
        <fullName evidence="2">Uncharacterized protein DUF992</fullName>
    </submittedName>
</protein>
<feature type="signal peptide" evidence="1">
    <location>
        <begin position="1"/>
        <end position="26"/>
    </location>
</feature>
<dbReference type="Proteomes" id="UP000245396">
    <property type="component" value="Unassembled WGS sequence"/>
</dbReference>
<dbReference type="RefSeq" id="WP_109613745.1">
    <property type="nucleotide sequence ID" value="NZ_QGGG01000011.1"/>
</dbReference>
<name>A0A316C0L1_PSESE</name>
<reference evidence="2 3" key="1">
    <citation type="submission" date="2018-05" db="EMBL/GenBank/DDBJ databases">
        <title>Genomic Encyclopedia of Type Strains, Phase IV (KMG-IV): sequencing the most valuable type-strain genomes for metagenomic binning, comparative biology and taxonomic classification.</title>
        <authorList>
            <person name="Goeker M."/>
        </authorList>
    </citation>
    <scope>NUCLEOTIDE SEQUENCE [LARGE SCALE GENOMIC DNA]</scope>
    <source>
        <strain evidence="2 3">DSM 6986</strain>
    </source>
</reference>
<evidence type="ECO:0000256" key="1">
    <source>
        <dbReference type="SAM" id="SignalP"/>
    </source>
</evidence>
<sequence length="165" mass="16971">MKTSVIIAAACAAAIFTTAFVNPAAAQTAVEIGTLDCAIGPGVGFIVGSSKDLTCTFQDIAKRLPAETYFGHVNKFGLDIGATEQSLMQWLVLAPTRDAYRPGALAGSYVGASAEATVAVGAGANVLVSDSNRTFTLQPVSVQEQTGLNLALGVSSFVLRTVAMR</sequence>
<organism evidence="2 3">
    <name type="scientific">Pseudaminobacter salicylatoxidans</name>
    <dbReference type="NCBI Taxonomy" id="93369"/>
    <lineage>
        <taxon>Bacteria</taxon>
        <taxon>Pseudomonadati</taxon>
        <taxon>Pseudomonadota</taxon>
        <taxon>Alphaproteobacteria</taxon>
        <taxon>Hyphomicrobiales</taxon>
        <taxon>Phyllobacteriaceae</taxon>
        <taxon>Pseudaminobacter</taxon>
    </lineage>
</organism>
<proteinExistence type="predicted"/>
<dbReference type="Pfam" id="PF06186">
    <property type="entry name" value="DUF992"/>
    <property type="match status" value="1"/>
</dbReference>
<dbReference type="EMBL" id="QGGG01000011">
    <property type="protein sequence ID" value="PWJ81030.1"/>
    <property type="molecule type" value="Genomic_DNA"/>
</dbReference>
<dbReference type="AlphaFoldDB" id="A0A316C0L1"/>
<feature type="chain" id="PRO_5016300257" evidence="1">
    <location>
        <begin position="27"/>
        <end position="165"/>
    </location>
</feature>
<gene>
    <name evidence="2" type="ORF">C7441_111151</name>
</gene>
<keyword evidence="1" id="KW-0732">Signal</keyword>
<keyword evidence="3" id="KW-1185">Reference proteome</keyword>
<dbReference type="OrthoDB" id="7362478at2"/>
<evidence type="ECO:0000313" key="3">
    <source>
        <dbReference type="Proteomes" id="UP000245396"/>
    </source>
</evidence>